<dbReference type="SUPFAM" id="SSF51735">
    <property type="entry name" value="NAD(P)-binding Rossmann-fold domains"/>
    <property type="match status" value="1"/>
</dbReference>
<proteinExistence type="predicted"/>
<dbReference type="AlphaFoldDB" id="A0A929FYK7"/>
<feature type="domain" description="NmrA-like" evidence="1">
    <location>
        <begin position="45"/>
        <end position="222"/>
    </location>
</feature>
<name>A0A929FYK7_9PSEU</name>
<evidence type="ECO:0000313" key="3">
    <source>
        <dbReference type="Proteomes" id="UP000598360"/>
    </source>
</evidence>
<dbReference type="InterPro" id="IPR008030">
    <property type="entry name" value="NmrA-like"/>
</dbReference>
<dbReference type="InterPro" id="IPR051604">
    <property type="entry name" value="Ergot_Alk_Oxidoreductase"/>
</dbReference>
<keyword evidence="3" id="KW-1185">Reference proteome</keyword>
<sequence length="292" mass="32140">MLLVTGPSGNVGAELVGLLRERVEGAWRVGSRHPEQWGSGLGAGEAVRLDFFDPTSWPAALDGVDTLFLLFPLPSNEAARSGIVPFLDAAQRAGCRHVVYVSVFGADRARFLPHHKVEQALLASSMSWTVLRCSFFVQNLHRHLSTHGSDIADRGELFVPAGGGRTTFLDARDAAAVAVDALLAPDRHRNRVHELTGPEALTMPEVAAALTRHLQRPVRYTRPSVPRFAGRLRRRGVGWDTILFMSAVYTLTRVGLNQPITGEVEQLLGRAPRTLDDCLADSAWRWQQRAWT</sequence>
<dbReference type="Proteomes" id="UP000598360">
    <property type="component" value="Unassembled WGS sequence"/>
</dbReference>
<organism evidence="2 3">
    <name type="scientific">Saccharopolyspora montiporae</name>
    <dbReference type="NCBI Taxonomy" id="2781240"/>
    <lineage>
        <taxon>Bacteria</taxon>
        <taxon>Bacillati</taxon>
        <taxon>Actinomycetota</taxon>
        <taxon>Actinomycetes</taxon>
        <taxon>Pseudonocardiales</taxon>
        <taxon>Pseudonocardiaceae</taxon>
        <taxon>Saccharopolyspora</taxon>
    </lineage>
</organism>
<reference evidence="2" key="1">
    <citation type="submission" date="2020-10" db="EMBL/GenBank/DDBJ databases">
        <title>Diversity and distribution of actinomycetes associated with coral in the coast of Hainan.</title>
        <authorList>
            <person name="Li F."/>
        </authorList>
    </citation>
    <scope>NUCLEOTIDE SEQUENCE</scope>
    <source>
        <strain evidence="2">HNM0983</strain>
    </source>
</reference>
<dbReference type="Gene3D" id="3.90.25.10">
    <property type="entry name" value="UDP-galactose 4-epimerase, domain 1"/>
    <property type="match status" value="1"/>
</dbReference>
<accession>A0A929FYK7</accession>
<dbReference type="RefSeq" id="WP_193927033.1">
    <property type="nucleotide sequence ID" value="NZ_JADEYC010000007.1"/>
</dbReference>
<dbReference type="PANTHER" id="PTHR43162:SF1">
    <property type="entry name" value="PRESTALK A DIFFERENTIATION PROTEIN A"/>
    <property type="match status" value="1"/>
</dbReference>
<dbReference type="PANTHER" id="PTHR43162">
    <property type="match status" value="1"/>
</dbReference>
<protein>
    <submittedName>
        <fullName evidence="2">NmrA family NAD(P)-binding protein</fullName>
    </submittedName>
</protein>
<dbReference type="Pfam" id="PF05368">
    <property type="entry name" value="NmrA"/>
    <property type="match status" value="1"/>
</dbReference>
<comment type="caution">
    <text evidence="2">The sequence shown here is derived from an EMBL/GenBank/DDBJ whole genome shotgun (WGS) entry which is preliminary data.</text>
</comment>
<dbReference type="EMBL" id="JADEYC010000007">
    <property type="protein sequence ID" value="MBE9373580.1"/>
    <property type="molecule type" value="Genomic_DNA"/>
</dbReference>
<gene>
    <name evidence="2" type="ORF">IQ251_03860</name>
</gene>
<dbReference type="InterPro" id="IPR036291">
    <property type="entry name" value="NAD(P)-bd_dom_sf"/>
</dbReference>
<dbReference type="Gene3D" id="3.40.50.720">
    <property type="entry name" value="NAD(P)-binding Rossmann-like Domain"/>
    <property type="match status" value="1"/>
</dbReference>
<evidence type="ECO:0000313" key="2">
    <source>
        <dbReference type="EMBL" id="MBE9373580.1"/>
    </source>
</evidence>
<evidence type="ECO:0000259" key="1">
    <source>
        <dbReference type="Pfam" id="PF05368"/>
    </source>
</evidence>